<organism evidence="1">
    <name type="scientific">Salmonella enterica I</name>
    <dbReference type="NCBI Taxonomy" id="59201"/>
    <lineage>
        <taxon>Bacteria</taxon>
        <taxon>Pseudomonadati</taxon>
        <taxon>Pseudomonadota</taxon>
        <taxon>Gammaproteobacteria</taxon>
        <taxon>Enterobacterales</taxon>
        <taxon>Enterobacteriaceae</taxon>
        <taxon>Salmonella</taxon>
    </lineage>
</organism>
<comment type="caution">
    <text evidence="1">The sequence shown here is derived from an EMBL/GenBank/DDBJ whole genome shotgun (WGS) entry which is preliminary data.</text>
</comment>
<dbReference type="Proteomes" id="UP000839671">
    <property type="component" value="Unassembled WGS sequence"/>
</dbReference>
<accession>A0A3T7S5Q5</accession>
<dbReference type="AlphaFoldDB" id="A0A3T7S5Q5"/>
<reference evidence="1" key="1">
    <citation type="submission" date="2018-06" db="EMBL/GenBank/DDBJ databases">
        <authorList>
            <person name="Ashton P.M."/>
            <person name="Dallman T."/>
            <person name="Nair S."/>
            <person name="De Pinna E."/>
            <person name="Peters T."/>
            <person name="Grant K."/>
        </authorList>
    </citation>
    <scope>NUCLEOTIDE SEQUENCE [LARGE SCALE GENOMIC DNA]</scope>
    <source>
        <strain evidence="1">310211</strain>
    </source>
</reference>
<protein>
    <submittedName>
        <fullName evidence="1">Transcriptional regulator</fullName>
    </submittedName>
</protein>
<name>A0A3T7S5Q5_SALET</name>
<evidence type="ECO:0000313" key="1">
    <source>
        <dbReference type="EMBL" id="EAA1980623.1"/>
    </source>
</evidence>
<sequence>MTGCNRMPARQVIIHGDCWPVVSAVAHLSRAVLPGCECETTYTLPELLQQLHRKPEAMLVLCLRPREHIFLFYALKEVLLYHPALVISDELLFSDRVVLHNWGELPAVLYQELTVIVTRIRQHEKLSSRVKNRLTSFLADPNPATGLFAVPLIFNHPKRLMNYMALLMFRATVNCGITPEQQKLLEEVYKGQYSLSEMTAVLNRNEKQIWQDKYRLLVKLGMKNRLYELLYGTRFCPEKQRTAFIPPDEINNMYGFEDSGRQKE</sequence>
<proteinExistence type="predicted"/>
<dbReference type="EMBL" id="AAAATI010000052">
    <property type="protein sequence ID" value="EAA1980623.1"/>
    <property type="molecule type" value="Genomic_DNA"/>
</dbReference>
<gene>
    <name evidence="1" type="ORF">DM051_25770</name>
</gene>